<dbReference type="AlphaFoldDB" id="A0A811JQX6"/>
<organism evidence="2 3">
    <name type="scientific">Bursaphelenchus okinawaensis</name>
    <dbReference type="NCBI Taxonomy" id="465554"/>
    <lineage>
        <taxon>Eukaryota</taxon>
        <taxon>Metazoa</taxon>
        <taxon>Ecdysozoa</taxon>
        <taxon>Nematoda</taxon>
        <taxon>Chromadorea</taxon>
        <taxon>Rhabditida</taxon>
        <taxon>Tylenchina</taxon>
        <taxon>Tylenchomorpha</taxon>
        <taxon>Aphelenchoidea</taxon>
        <taxon>Aphelenchoididae</taxon>
        <taxon>Bursaphelenchus</taxon>
    </lineage>
</organism>
<dbReference type="EMBL" id="CAJFCW020000001">
    <property type="protein sequence ID" value="CAG9078893.1"/>
    <property type="molecule type" value="Genomic_DNA"/>
</dbReference>
<evidence type="ECO:0000256" key="1">
    <source>
        <dbReference type="SAM" id="MobiDB-lite"/>
    </source>
</evidence>
<dbReference type="Proteomes" id="UP000783686">
    <property type="component" value="Unassembled WGS sequence"/>
</dbReference>
<evidence type="ECO:0000313" key="3">
    <source>
        <dbReference type="Proteomes" id="UP000614601"/>
    </source>
</evidence>
<dbReference type="EMBL" id="CAJFDH010000001">
    <property type="protein sequence ID" value="CAD5205725.1"/>
    <property type="molecule type" value="Genomic_DNA"/>
</dbReference>
<reference evidence="2" key="1">
    <citation type="submission" date="2020-09" db="EMBL/GenBank/DDBJ databases">
        <authorList>
            <person name="Kikuchi T."/>
        </authorList>
    </citation>
    <scope>NUCLEOTIDE SEQUENCE</scope>
    <source>
        <strain evidence="2">SH1</strain>
    </source>
</reference>
<comment type="caution">
    <text evidence="2">The sequence shown here is derived from an EMBL/GenBank/DDBJ whole genome shotgun (WGS) entry which is preliminary data.</text>
</comment>
<keyword evidence="3" id="KW-1185">Reference proteome</keyword>
<name>A0A811JQX6_9BILA</name>
<evidence type="ECO:0000313" key="2">
    <source>
        <dbReference type="EMBL" id="CAD5205725.1"/>
    </source>
</evidence>
<accession>A0A811JQX6</accession>
<proteinExistence type="predicted"/>
<protein>
    <submittedName>
        <fullName evidence="2">Uncharacterized protein</fullName>
    </submittedName>
</protein>
<gene>
    <name evidence="2" type="ORF">BOKJ2_LOCUS409</name>
</gene>
<sequence>MVESRQSYAANPRCSPTGRSATKRDRNGRFRKTPYQNAIFRLPEDDTAFRAQANGFLGQLKAYDQTPVEALERRFVVTDLVTTMSVMAVGRRMVTETFRQEEDDDASRIIQLT</sequence>
<dbReference type="Proteomes" id="UP000614601">
    <property type="component" value="Unassembled WGS sequence"/>
</dbReference>
<feature type="region of interest" description="Disordered" evidence="1">
    <location>
        <begin position="1"/>
        <end position="33"/>
    </location>
</feature>